<proteinExistence type="predicted"/>
<reference evidence="1 2" key="1">
    <citation type="submission" date="2018-06" db="EMBL/GenBank/DDBJ databases">
        <authorList>
            <consortium name="Pathogen Informatics"/>
            <person name="Doyle S."/>
        </authorList>
    </citation>
    <scope>NUCLEOTIDE SEQUENCE [LARGE SCALE GENOMIC DNA]</scope>
    <source>
        <strain evidence="1 2">NCTC11468</strain>
    </source>
</reference>
<name>A0A2X5PGQ3_9GAMM</name>
<evidence type="ECO:0000313" key="2">
    <source>
        <dbReference type="Proteomes" id="UP000248758"/>
    </source>
</evidence>
<dbReference type="KEGG" id="tpty:NCTC11468_02866"/>
<accession>A0A2X5PGQ3</accession>
<sequence length="29" mass="3164">MITIDSDPKANPVYIGSVVLRISKAMIQC</sequence>
<protein>
    <submittedName>
        <fullName evidence="1">Uncharacterized protein</fullName>
    </submittedName>
</protein>
<organism evidence="1 2">
    <name type="scientific">Tatumella ptyseos</name>
    <dbReference type="NCBI Taxonomy" id="82987"/>
    <lineage>
        <taxon>Bacteria</taxon>
        <taxon>Pseudomonadati</taxon>
        <taxon>Pseudomonadota</taxon>
        <taxon>Gammaproteobacteria</taxon>
        <taxon>Enterobacterales</taxon>
        <taxon>Erwiniaceae</taxon>
        <taxon>Tatumella</taxon>
    </lineage>
</organism>
<evidence type="ECO:0000313" key="1">
    <source>
        <dbReference type="EMBL" id="SQK76032.1"/>
    </source>
</evidence>
<gene>
    <name evidence="1" type="ORF">NCTC11468_02866</name>
</gene>
<dbReference type="AlphaFoldDB" id="A0A2X5PGQ3"/>
<dbReference type="EMBL" id="LS483499">
    <property type="protein sequence ID" value="SQK76032.1"/>
    <property type="molecule type" value="Genomic_DNA"/>
</dbReference>
<dbReference type="Proteomes" id="UP000248758">
    <property type="component" value="Chromosome 1"/>
</dbReference>